<feature type="region of interest" description="Disordered" evidence="1">
    <location>
        <begin position="63"/>
        <end position="100"/>
    </location>
</feature>
<dbReference type="OrthoDB" id="663321at2759"/>
<reference evidence="3 4" key="1">
    <citation type="submission" date="2019-09" db="EMBL/GenBank/DDBJ databases">
        <authorList>
            <person name="Ou C."/>
        </authorList>
    </citation>
    <scope>NUCLEOTIDE SEQUENCE [LARGE SCALE GENOMIC DNA]</scope>
    <source>
        <strain evidence="3">S2</strain>
        <tissue evidence="3">Leaf</tissue>
    </source>
</reference>
<comment type="caution">
    <text evidence="3">The sequence shown here is derived from an EMBL/GenBank/DDBJ whole genome shotgun (WGS) entry which is preliminary data.</text>
</comment>
<keyword evidence="2" id="KW-0472">Membrane</keyword>
<proteinExistence type="predicted"/>
<evidence type="ECO:0000256" key="1">
    <source>
        <dbReference type="SAM" id="MobiDB-lite"/>
    </source>
</evidence>
<keyword evidence="4" id="KW-1185">Reference proteome</keyword>
<keyword evidence="2" id="KW-0812">Transmembrane</keyword>
<dbReference type="PANTHER" id="PTHR35472">
    <property type="match status" value="1"/>
</dbReference>
<accession>A0A5N5GD08</accession>
<feature type="transmembrane region" description="Helical" evidence="2">
    <location>
        <begin position="21"/>
        <end position="39"/>
    </location>
</feature>
<protein>
    <submittedName>
        <fullName evidence="3">Uncharacterized protein</fullName>
    </submittedName>
</protein>
<dbReference type="AlphaFoldDB" id="A0A5N5GD08"/>
<name>A0A5N5GD08_9ROSA</name>
<organism evidence="3 4">
    <name type="scientific">Pyrus ussuriensis x Pyrus communis</name>
    <dbReference type="NCBI Taxonomy" id="2448454"/>
    <lineage>
        <taxon>Eukaryota</taxon>
        <taxon>Viridiplantae</taxon>
        <taxon>Streptophyta</taxon>
        <taxon>Embryophyta</taxon>
        <taxon>Tracheophyta</taxon>
        <taxon>Spermatophyta</taxon>
        <taxon>Magnoliopsida</taxon>
        <taxon>eudicotyledons</taxon>
        <taxon>Gunneridae</taxon>
        <taxon>Pentapetalae</taxon>
        <taxon>rosids</taxon>
        <taxon>fabids</taxon>
        <taxon>Rosales</taxon>
        <taxon>Rosaceae</taxon>
        <taxon>Amygdaloideae</taxon>
        <taxon>Maleae</taxon>
        <taxon>Pyrus</taxon>
    </lineage>
</organism>
<keyword evidence="2" id="KW-1133">Transmembrane helix</keyword>
<evidence type="ECO:0000313" key="4">
    <source>
        <dbReference type="Proteomes" id="UP000327157"/>
    </source>
</evidence>
<reference evidence="4" key="2">
    <citation type="submission" date="2019-10" db="EMBL/GenBank/DDBJ databases">
        <title>A de novo genome assembly of a pear dwarfing rootstock.</title>
        <authorList>
            <person name="Wang F."/>
            <person name="Wang J."/>
            <person name="Li S."/>
            <person name="Zhang Y."/>
            <person name="Fang M."/>
            <person name="Ma L."/>
            <person name="Zhao Y."/>
            <person name="Jiang S."/>
        </authorList>
    </citation>
    <scope>NUCLEOTIDE SEQUENCE [LARGE SCALE GENOMIC DNA]</scope>
</reference>
<dbReference type="InterPro" id="IPR055317">
    <property type="entry name" value="CLE14-like"/>
</dbReference>
<sequence length="100" mass="11678">MRNKLSFSKSSSYRIMRIQHLRFVCVVAFMIMLMISQISSYHHIHRMKVEGAKQTEKTEFYSRNSWHVSTESPEEGSRVTDRNNGVSLREVPQGPNPLHN</sequence>
<dbReference type="Proteomes" id="UP000327157">
    <property type="component" value="Chromosome 14"/>
</dbReference>
<dbReference type="PANTHER" id="PTHR35472:SF4">
    <property type="entry name" value="DUF19 DOMAIN-CONTAINING PROTEIN"/>
    <property type="match status" value="1"/>
</dbReference>
<gene>
    <name evidence="3" type="ORF">D8674_011732</name>
</gene>
<dbReference type="EMBL" id="SMOL01000553">
    <property type="protein sequence ID" value="KAB2608564.1"/>
    <property type="molecule type" value="Genomic_DNA"/>
</dbReference>
<reference evidence="3 4" key="3">
    <citation type="submission" date="2019-11" db="EMBL/GenBank/DDBJ databases">
        <title>A de novo genome assembly of a pear dwarfing rootstock.</title>
        <authorList>
            <person name="Wang F."/>
            <person name="Wang J."/>
            <person name="Li S."/>
            <person name="Zhang Y."/>
            <person name="Fang M."/>
            <person name="Ma L."/>
            <person name="Zhao Y."/>
            <person name="Jiang S."/>
        </authorList>
    </citation>
    <scope>NUCLEOTIDE SEQUENCE [LARGE SCALE GENOMIC DNA]</scope>
    <source>
        <strain evidence="3">S2</strain>
        <tissue evidence="3">Leaf</tissue>
    </source>
</reference>
<evidence type="ECO:0000256" key="2">
    <source>
        <dbReference type="SAM" id="Phobius"/>
    </source>
</evidence>
<evidence type="ECO:0000313" key="3">
    <source>
        <dbReference type="EMBL" id="KAB2608564.1"/>
    </source>
</evidence>